<reference evidence="1 2" key="1">
    <citation type="submission" date="2011-02" db="EMBL/GenBank/DDBJ databases">
        <authorList>
            <person name="Weinstock G."/>
            <person name="Sodergren E."/>
            <person name="Clifton S."/>
            <person name="Fulton L."/>
            <person name="Fulton B."/>
            <person name="Courtney L."/>
            <person name="Fronick C."/>
            <person name="Harrison M."/>
            <person name="Strong C."/>
            <person name="Farmer C."/>
            <person name="Delahaunty K."/>
            <person name="Markovic C."/>
            <person name="Hall O."/>
            <person name="Minx P."/>
            <person name="Tomlinson C."/>
            <person name="Mitreva M."/>
            <person name="Hou S."/>
            <person name="Chen J."/>
            <person name="Wollam A."/>
            <person name="Pepin K.H."/>
            <person name="Johnson M."/>
            <person name="Bhonagiri V."/>
            <person name="Zhang X."/>
            <person name="Suruliraj S."/>
            <person name="Warren W."/>
            <person name="Chinwalla A."/>
            <person name="Mardis E.R."/>
            <person name="Wilson R.K."/>
        </authorList>
    </citation>
    <scope>NUCLEOTIDE SEQUENCE [LARGE SCALE GENOMIC DNA]</scope>
    <source>
        <strain evidence="1 2">YIT 12057</strain>
    </source>
</reference>
<dbReference type="Proteomes" id="UP000003416">
    <property type="component" value="Unassembled WGS sequence"/>
</dbReference>
<keyword evidence="2" id="KW-1185">Reference proteome</keyword>
<protein>
    <submittedName>
        <fullName evidence="1">Uncharacterized protein</fullName>
    </submittedName>
</protein>
<name>F3PWV7_9BACE</name>
<dbReference type="AlphaFoldDB" id="F3PWV7"/>
<organism evidence="1 2">
    <name type="scientific">Bacteroides fluxus YIT 12057</name>
    <dbReference type="NCBI Taxonomy" id="763034"/>
    <lineage>
        <taxon>Bacteria</taxon>
        <taxon>Pseudomonadati</taxon>
        <taxon>Bacteroidota</taxon>
        <taxon>Bacteroidia</taxon>
        <taxon>Bacteroidales</taxon>
        <taxon>Bacteroidaceae</taxon>
        <taxon>Bacteroides</taxon>
    </lineage>
</organism>
<comment type="caution">
    <text evidence="1">The sequence shown here is derived from an EMBL/GenBank/DDBJ whole genome shotgun (WGS) entry which is preliminary data.</text>
</comment>
<gene>
    <name evidence="1" type="ORF">HMPREF9446_03244</name>
</gene>
<evidence type="ECO:0000313" key="1">
    <source>
        <dbReference type="EMBL" id="EGF52036.1"/>
    </source>
</evidence>
<dbReference type="EMBL" id="AFBN01000096">
    <property type="protein sequence ID" value="EGF52036.1"/>
    <property type="molecule type" value="Genomic_DNA"/>
</dbReference>
<accession>F3PWV7</accession>
<proteinExistence type="predicted"/>
<evidence type="ECO:0000313" key="2">
    <source>
        <dbReference type="Proteomes" id="UP000003416"/>
    </source>
</evidence>
<dbReference type="HOGENOM" id="CLU_3304707_0_0_10"/>
<sequence>MNWGISTQTTSRTIQYNGKYINYYLSYFDLTVNIFTFSI</sequence>